<accession>A0ACD3A1H0</accession>
<dbReference type="EMBL" id="ML208911">
    <property type="protein sequence ID" value="TFK59708.1"/>
    <property type="molecule type" value="Genomic_DNA"/>
</dbReference>
<sequence length="579" mass="64867">MPSESPAKTRVKRRHNPISQSGRRLRSSNGLATPDPSPSKSAQVVELTDTETDGAEIVPMPRAEIIRVHSDNEREFIHSIKAYLASTRTLPDESDELVALKQSEKELKKKLKAMEKRLDSIQQAMEGKVLVDESKIFNLMPQSDTDSSMHRLNYSVQWLQYTHLFVKRRETLELSKLLERVPIPVKESVKEPAAKINVLLQSYISRLKLDGFVLVADIMMRGWAVPAKAALDLCKMMTPLRQFKGLPQEVVCKAGGKQFPWYHYFDLKPPEIGTSLVYRTPASLCIVSSIVSPSFTQGQPVTRSMLRIDLQITPDFEWDERHDGTAETFLILEDVDGEIILFSDAFVLLQNAFILPDKFPPPTPPLDLQALPLSVLHNPEFKAIYSSTIKTFNKIQTQVFQALYTTDENVFICAPTGSGKTICAEFALLRLWKMVELRVKEWEAMFKNLQGGKEIVSLTGETSADLRLLEKGDLLSVRLLRYILPRTSGALLIADEVQLGGEVGLTYEVVISRTRYETGTKTRIIACGVSLANAELFRSRIGAEPDSTFNIALKGSQRTGPTVSKIRGYDPSETINNGL</sequence>
<gene>
    <name evidence="1" type="ORF">BDN72DRAFT_905601</name>
</gene>
<proteinExistence type="predicted"/>
<organism evidence="1 2">
    <name type="scientific">Pluteus cervinus</name>
    <dbReference type="NCBI Taxonomy" id="181527"/>
    <lineage>
        <taxon>Eukaryota</taxon>
        <taxon>Fungi</taxon>
        <taxon>Dikarya</taxon>
        <taxon>Basidiomycota</taxon>
        <taxon>Agaricomycotina</taxon>
        <taxon>Agaricomycetes</taxon>
        <taxon>Agaricomycetidae</taxon>
        <taxon>Agaricales</taxon>
        <taxon>Pluteineae</taxon>
        <taxon>Pluteaceae</taxon>
        <taxon>Pluteus</taxon>
    </lineage>
</organism>
<keyword evidence="1" id="KW-0378">Hydrolase</keyword>
<dbReference type="Proteomes" id="UP000308600">
    <property type="component" value="Unassembled WGS sequence"/>
</dbReference>
<evidence type="ECO:0000313" key="2">
    <source>
        <dbReference type="Proteomes" id="UP000308600"/>
    </source>
</evidence>
<reference evidence="1 2" key="1">
    <citation type="journal article" date="2019" name="Nat. Ecol. Evol.">
        <title>Megaphylogeny resolves global patterns of mushroom evolution.</title>
        <authorList>
            <person name="Varga T."/>
            <person name="Krizsan K."/>
            <person name="Foldi C."/>
            <person name="Dima B."/>
            <person name="Sanchez-Garcia M."/>
            <person name="Sanchez-Ramirez S."/>
            <person name="Szollosi G.J."/>
            <person name="Szarkandi J.G."/>
            <person name="Papp V."/>
            <person name="Albert L."/>
            <person name="Andreopoulos W."/>
            <person name="Angelini C."/>
            <person name="Antonin V."/>
            <person name="Barry K.W."/>
            <person name="Bougher N.L."/>
            <person name="Buchanan P."/>
            <person name="Buyck B."/>
            <person name="Bense V."/>
            <person name="Catcheside P."/>
            <person name="Chovatia M."/>
            <person name="Cooper J."/>
            <person name="Damon W."/>
            <person name="Desjardin D."/>
            <person name="Finy P."/>
            <person name="Geml J."/>
            <person name="Haridas S."/>
            <person name="Hughes K."/>
            <person name="Justo A."/>
            <person name="Karasinski D."/>
            <person name="Kautmanova I."/>
            <person name="Kiss B."/>
            <person name="Kocsube S."/>
            <person name="Kotiranta H."/>
            <person name="LaButti K.M."/>
            <person name="Lechner B.E."/>
            <person name="Liimatainen K."/>
            <person name="Lipzen A."/>
            <person name="Lukacs Z."/>
            <person name="Mihaltcheva S."/>
            <person name="Morgado L.N."/>
            <person name="Niskanen T."/>
            <person name="Noordeloos M.E."/>
            <person name="Ohm R.A."/>
            <person name="Ortiz-Santana B."/>
            <person name="Ovrebo C."/>
            <person name="Racz N."/>
            <person name="Riley R."/>
            <person name="Savchenko A."/>
            <person name="Shiryaev A."/>
            <person name="Soop K."/>
            <person name="Spirin V."/>
            <person name="Szebenyi C."/>
            <person name="Tomsovsky M."/>
            <person name="Tulloss R.E."/>
            <person name="Uehling J."/>
            <person name="Grigoriev I.V."/>
            <person name="Vagvolgyi C."/>
            <person name="Papp T."/>
            <person name="Martin F.M."/>
            <person name="Miettinen O."/>
            <person name="Hibbett D.S."/>
            <person name="Nagy L.G."/>
        </authorList>
    </citation>
    <scope>NUCLEOTIDE SEQUENCE [LARGE SCALE GENOMIC DNA]</scope>
    <source>
        <strain evidence="1 2">NL-1719</strain>
    </source>
</reference>
<name>A0ACD3A1H0_9AGAR</name>
<evidence type="ECO:0000313" key="1">
    <source>
        <dbReference type="EMBL" id="TFK59708.1"/>
    </source>
</evidence>
<keyword evidence="2" id="KW-1185">Reference proteome</keyword>
<protein>
    <submittedName>
        <fullName evidence="1">P-loop containing nucleoside triphosphate hydrolase protein</fullName>
    </submittedName>
</protein>